<dbReference type="PANTHER" id="PTHR43540">
    <property type="entry name" value="PEROXYUREIDOACRYLATE/UREIDOACRYLATE AMIDOHYDROLASE-RELATED"/>
    <property type="match status" value="1"/>
</dbReference>
<reference evidence="4 5" key="1">
    <citation type="journal article" date="2020" name="ISME J.">
        <title>Uncovering the hidden diversity of litter-decomposition mechanisms in mushroom-forming fungi.</title>
        <authorList>
            <person name="Floudas D."/>
            <person name="Bentzer J."/>
            <person name="Ahren D."/>
            <person name="Johansson T."/>
            <person name="Persson P."/>
            <person name="Tunlid A."/>
        </authorList>
    </citation>
    <scope>NUCLEOTIDE SEQUENCE [LARGE SCALE GENOMIC DNA]</scope>
    <source>
        <strain evidence="4 5">CBS 175.51</strain>
    </source>
</reference>
<dbReference type="InterPro" id="IPR050272">
    <property type="entry name" value="Isochorismatase-like_hydrls"/>
</dbReference>
<keyword evidence="5" id="KW-1185">Reference proteome</keyword>
<evidence type="ECO:0000256" key="1">
    <source>
        <dbReference type="ARBA" id="ARBA00006336"/>
    </source>
</evidence>
<comment type="similarity">
    <text evidence="1">Belongs to the isochorismatase family.</text>
</comment>
<name>A0A8H5FMT3_9AGAR</name>
<dbReference type="GO" id="GO:0016787">
    <property type="term" value="F:hydrolase activity"/>
    <property type="evidence" value="ECO:0007669"/>
    <property type="project" value="UniProtKB-KW"/>
</dbReference>
<dbReference type="InterPro" id="IPR000868">
    <property type="entry name" value="Isochorismatase-like_dom"/>
</dbReference>
<evidence type="ECO:0000259" key="3">
    <source>
        <dbReference type="Pfam" id="PF00857"/>
    </source>
</evidence>
<protein>
    <recommendedName>
        <fullName evidence="3">Isochorismatase-like domain-containing protein</fullName>
    </recommendedName>
</protein>
<dbReference type="Proteomes" id="UP000541558">
    <property type="component" value="Unassembled WGS sequence"/>
</dbReference>
<feature type="domain" description="Isochorismatase-like" evidence="3">
    <location>
        <begin position="87"/>
        <end position="224"/>
    </location>
</feature>
<gene>
    <name evidence="4" type="ORF">D9611_001584</name>
</gene>
<comment type="caution">
    <text evidence="4">The sequence shown here is derived from an EMBL/GenBank/DDBJ whole genome shotgun (WGS) entry which is preliminary data.</text>
</comment>
<dbReference type="Pfam" id="PF00857">
    <property type="entry name" value="Isochorismatase"/>
    <property type="match status" value="1"/>
</dbReference>
<accession>A0A8H5FMT3</accession>
<proteinExistence type="inferred from homology"/>
<evidence type="ECO:0000313" key="4">
    <source>
        <dbReference type="EMBL" id="KAF5342614.1"/>
    </source>
</evidence>
<dbReference type="SUPFAM" id="SSF52499">
    <property type="entry name" value="Isochorismatase-like hydrolases"/>
    <property type="match status" value="1"/>
</dbReference>
<dbReference type="Gene3D" id="3.40.50.850">
    <property type="entry name" value="Isochorismatase-like"/>
    <property type="match status" value="1"/>
</dbReference>
<dbReference type="OrthoDB" id="167809at2759"/>
<organism evidence="4 5">
    <name type="scientific">Ephemerocybe angulata</name>
    <dbReference type="NCBI Taxonomy" id="980116"/>
    <lineage>
        <taxon>Eukaryota</taxon>
        <taxon>Fungi</taxon>
        <taxon>Dikarya</taxon>
        <taxon>Basidiomycota</taxon>
        <taxon>Agaricomycotina</taxon>
        <taxon>Agaricomycetes</taxon>
        <taxon>Agaricomycetidae</taxon>
        <taxon>Agaricales</taxon>
        <taxon>Agaricineae</taxon>
        <taxon>Psathyrellaceae</taxon>
        <taxon>Ephemerocybe</taxon>
    </lineage>
</organism>
<evidence type="ECO:0000313" key="5">
    <source>
        <dbReference type="Proteomes" id="UP000541558"/>
    </source>
</evidence>
<dbReference type="InterPro" id="IPR018228">
    <property type="entry name" value="DNase_TatD-rel_CS"/>
</dbReference>
<evidence type="ECO:0000256" key="2">
    <source>
        <dbReference type="ARBA" id="ARBA00022801"/>
    </source>
</evidence>
<dbReference type="InterPro" id="IPR036380">
    <property type="entry name" value="Isochorismatase-like_sf"/>
</dbReference>
<dbReference type="EMBL" id="JAACJK010000001">
    <property type="protein sequence ID" value="KAF5342614.1"/>
    <property type="molecule type" value="Genomic_DNA"/>
</dbReference>
<keyword evidence="2" id="KW-0378">Hydrolase</keyword>
<dbReference type="AlphaFoldDB" id="A0A8H5FMT3"/>
<dbReference type="PROSITE" id="PS01090">
    <property type="entry name" value="TATD_2"/>
    <property type="match status" value="1"/>
</dbReference>
<sequence length="268" mass="28743">MRSRYNCVRGPRAAYMMLVCTPSSPSTLAVASFPASVSLSSPPLPLSNVLDDTKIAPSPPPATTQSTTMTTAANLSSKAAPPGNKHVLLMLDSQRFMLEDQPVGVPEAKTVYPNIKEVLEFARVAQPNPPLIIHVRNTGDPGDPDEPDTPGWQLIFDPLPNEVVIDKRKNNAFAGTTLGSWIPMDAEIVVVGFQTDFSVRATCSAALGRGNEVILLREAHATFDRIEVLNGGGVTKASAIEAEIEAELEEAGVHVFEMKDLPGIFADR</sequence>